<feature type="transmembrane region" description="Helical" evidence="2">
    <location>
        <begin position="86"/>
        <end position="110"/>
    </location>
</feature>
<dbReference type="VEuPathDB" id="FungiDB:YALI1_C03221g"/>
<feature type="region of interest" description="Disordered" evidence="1">
    <location>
        <begin position="1"/>
        <end position="49"/>
    </location>
</feature>
<name>A0A1D8N9C7_YARLL</name>
<evidence type="ECO:0000313" key="6">
    <source>
        <dbReference type="Proteomes" id="UP000256601"/>
    </source>
</evidence>
<keyword evidence="2" id="KW-0472">Membrane</keyword>
<evidence type="ECO:0000256" key="2">
    <source>
        <dbReference type="SAM" id="Phobius"/>
    </source>
</evidence>
<proteinExistence type="predicted"/>
<dbReference type="GeneID" id="2909108"/>
<accession>A0A1D8N9C7</accession>
<organism evidence="3 5">
    <name type="scientific">Yarrowia lipolytica</name>
    <name type="common">Candida lipolytica</name>
    <dbReference type="NCBI Taxonomy" id="4952"/>
    <lineage>
        <taxon>Eukaryota</taxon>
        <taxon>Fungi</taxon>
        <taxon>Dikarya</taxon>
        <taxon>Ascomycota</taxon>
        <taxon>Saccharomycotina</taxon>
        <taxon>Dipodascomycetes</taxon>
        <taxon>Dipodascales</taxon>
        <taxon>Dipodascales incertae sedis</taxon>
        <taxon>Yarrowia</taxon>
    </lineage>
</organism>
<reference evidence="4 6" key="2">
    <citation type="submission" date="2018-07" db="EMBL/GenBank/DDBJ databases">
        <title>Draft Genome Assemblies for Five Robust Yarrowia lipolytica Strains Exhibiting High Lipid Production and Pentose Sugar Utilization and Sugar Alcohol Secretion from Undetoxified Lignocellulosic Biomass Hydrolysates.</title>
        <authorList>
            <consortium name="DOE Joint Genome Institute"/>
            <person name="Walker C."/>
            <person name="Ryu S."/>
            <person name="Na H."/>
            <person name="Zane M."/>
            <person name="LaButti K."/>
            <person name="Lipzen A."/>
            <person name="Haridas S."/>
            <person name="Barry K."/>
            <person name="Grigoriev I.V."/>
            <person name="Quarterman J."/>
            <person name="Slininger P."/>
            <person name="Dien B."/>
            <person name="Trinh C.T."/>
        </authorList>
    </citation>
    <scope>NUCLEOTIDE SEQUENCE [LARGE SCALE GENOMIC DNA]</scope>
    <source>
        <strain evidence="4 6">YB392</strain>
    </source>
</reference>
<feature type="compositionally biased region" description="Polar residues" evidence="1">
    <location>
        <begin position="26"/>
        <end position="49"/>
    </location>
</feature>
<keyword evidence="2" id="KW-1133">Transmembrane helix</keyword>
<keyword evidence="2" id="KW-0812">Transmembrane</keyword>
<dbReference type="KEGG" id="yli:2909108"/>
<evidence type="ECO:0000313" key="5">
    <source>
        <dbReference type="Proteomes" id="UP000182444"/>
    </source>
</evidence>
<dbReference type="Proteomes" id="UP000256601">
    <property type="component" value="Unassembled WGS sequence"/>
</dbReference>
<dbReference type="EMBL" id="KZ858971">
    <property type="protein sequence ID" value="RDW26909.1"/>
    <property type="molecule type" value="Genomic_DNA"/>
</dbReference>
<reference evidence="3 5" key="1">
    <citation type="journal article" date="2016" name="PLoS ONE">
        <title>Sequence Assembly of Yarrowia lipolytica Strain W29/CLIB89 Shows Transposable Element Diversity.</title>
        <authorList>
            <person name="Magnan C."/>
            <person name="Yu J."/>
            <person name="Chang I."/>
            <person name="Jahn E."/>
            <person name="Kanomata Y."/>
            <person name="Wu J."/>
            <person name="Zeller M."/>
            <person name="Oakes M."/>
            <person name="Baldi P."/>
            <person name="Sandmeyer S."/>
        </authorList>
    </citation>
    <scope>NUCLEOTIDE SEQUENCE [LARGE SCALE GENOMIC DNA]</scope>
    <source>
        <strain evidence="3">CLIB89</strain>
        <strain evidence="5">CLIB89(W29)</strain>
    </source>
</reference>
<dbReference type="EMBL" id="CP017555">
    <property type="protein sequence ID" value="AOW02228.1"/>
    <property type="molecule type" value="Genomic_DNA"/>
</dbReference>
<protein>
    <submittedName>
        <fullName evidence="3">Uncharacterized protein</fullName>
    </submittedName>
</protein>
<sequence length="130" mass="14909">MMTQNKAQSNRELGESRDITPPPTRDITSPSTRDMSPSNPNQTGSVSDSTWRQNLTVWLVFMTGSYSTRQLVDRMHKMDRSKKIDATWWLLFFATNLFITFPVLCLVGALGRWKRARLVVEEGETDELLV</sequence>
<evidence type="ECO:0000313" key="4">
    <source>
        <dbReference type="EMBL" id="RDW26909.1"/>
    </source>
</evidence>
<evidence type="ECO:0000313" key="3">
    <source>
        <dbReference type="EMBL" id="AOW02228.1"/>
    </source>
</evidence>
<dbReference type="AlphaFoldDB" id="A0A1D8N9C7"/>
<evidence type="ECO:0000256" key="1">
    <source>
        <dbReference type="SAM" id="MobiDB-lite"/>
    </source>
</evidence>
<feature type="compositionally biased region" description="Polar residues" evidence="1">
    <location>
        <begin position="1"/>
        <end position="11"/>
    </location>
</feature>
<dbReference type="Proteomes" id="UP000182444">
    <property type="component" value="Chromosome 1C"/>
</dbReference>
<dbReference type="VEuPathDB" id="FungiDB:YALI0_C02255g"/>
<gene>
    <name evidence="4" type="ORF">B0I71DRAFT_152022</name>
    <name evidence="3" type="ORF">YALI1_C03221g</name>
</gene>